<gene>
    <name evidence="2" type="ORF">CYMTET_47682</name>
</gene>
<evidence type="ECO:0000256" key="1">
    <source>
        <dbReference type="SAM" id="MobiDB-lite"/>
    </source>
</evidence>
<evidence type="ECO:0000313" key="3">
    <source>
        <dbReference type="Proteomes" id="UP001190700"/>
    </source>
</evidence>
<proteinExistence type="predicted"/>
<dbReference type="AlphaFoldDB" id="A0AAE0EWD4"/>
<accession>A0AAE0EWD4</accession>
<name>A0AAE0EWD4_9CHLO</name>
<dbReference type="Proteomes" id="UP001190700">
    <property type="component" value="Unassembled WGS sequence"/>
</dbReference>
<protein>
    <submittedName>
        <fullName evidence="2">Uncharacterized protein</fullName>
    </submittedName>
</protein>
<feature type="region of interest" description="Disordered" evidence="1">
    <location>
        <begin position="88"/>
        <end position="109"/>
    </location>
</feature>
<evidence type="ECO:0000313" key="2">
    <source>
        <dbReference type="EMBL" id="KAK3242634.1"/>
    </source>
</evidence>
<reference evidence="2 3" key="1">
    <citation type="journal article" date="2015" name="Genome Biol. Evol.">
        <title>Comparative Genomics of a Bacterivorous Green Alga Reveals Evolutionary Causalities and Consequences of Phago-Mixotrophic Mode of Nutrition.</title>
        <authorList>
            <person name="Burns J.A."/>
            <person name="Paasch A."/>
            <person name="Narechania A."/>
            <person name="Kim E."/>
        </authorList>
    </citation>
    <scope>NUCLEOTIDE SEQUENCE [LARGE SCALE GENOMIC DNA]</scope>
    <source>
        <strain evidence="2 3">PLY_AMNH</strain>
    </source>
</reference>
<keyword evidence="3" id="KW-1185">Reference proteome</keyword>
<sequence>MRHRFQPKVLMKVDADCSTWNQQELFVKVSSNLELPENVFALSSTRRHLLADTVTVDFYIEPPEGDIYFTEDLSERINNDFSTGVAYQDSPDSLGDVQEGETRTTPPNTFKADDDSTVIIIGAACGAAALLGIGA</sequence>
<organism evidence="2 3">
    <name type="scientific">Cymbomonas tetramitiformis</name>
    <dbReference type="NCBI Taxonomy" id="36881"/>
    <lineage>
        <taxon>Eukaryota</taxon>
        <taxon>Viridiplantae</taxon>
        <taxon>Chlorophyta</taxon>
        <taxon>Pyramimonadophyceae</taxon>
        <taxon>Pyramimonadales</taxon>
        <taxon>Pyramimonadaceae</taxon>
        <taxon>Cymbomonas</taxon>
    </lineage>
</organism>
<comment type="caution">
    <text evidence="2">The sequence shown here is derived from an EMBL/GenBank/DDBJ whole genome shotgun (WGS) entry which is preliminary data.</text>
</comment>
<dbReference type="EMBL" id="LGRX02033147">
    <property type="protein sequence ID" value="KAK3242634.1"/>
    <property type="molecule type" value="Genomic_DNA"/>
</dbReference>